<evidence type="ECO:0000313" key="2">
    <source>
        <dbReference type="Proteomes" id="UP000558958"/>
    </source>
</evidence>
<name>A0A7K8YI93_9PASS</name>
<comment type="caution">
    <text evidence="1">The sequence shown here is derived from an EMBL/GenBank/DDBJ whole genome shotgun (WGS) entry which is preliminary data.</text>
</comment>
<feature type="non-terminal residue" evidence="1">
    <location>
        <position position="1"/>
    </location>
</feature>
<dbReference type="PANTHER" id="PTHR23053">
    <property type="entry name" value="DLEC1 DELETED IN LUNG AND ESOPHAGEAL CANCER 1"/>
    <property type="match status" value="1"/>
</dbReference>
<reference evidence="1 2" key="1">
    <citation type="submission" date="2019-09" db="EMBL/GenBank/DDBJ databases">
        <title>Bird 10,000 Genomes (B10K) Project - Family phase.</title>
        <authorList>
            <person name="Zhang G."/>
        </authorList>
    </citation>
    <scope>NUCLEOTIDE SEQUENCE [LARGE SCALE GENOMIC DNA]</scope>
    <source>
        <strain evidence="1">B10K-DU-001-06</strain>
        <tissue evidence="1">Muscle</tissue>
    </source>
</reference>
<organism evidence="1 2">
    <name type="scientific">Sakesphorus luctuosus</name>
    <dbReference type="NCBI Taxonomy" id="419690"/>
    <lineage>
        <taxon>Eukaryota</taxon>
        <taxon>Metazoa</taxon>
        <taxon>Chordata</taxon>
        <taxon>Craniata</taxon>
        <taxon>Vertebrata</taxon>
        <taxon>Euteleostomi</taxon>
        <taxon>Archelosauria</taxon>
        <taxon>Archosauria</taxon>
        <taxon>Dinosauria</taxon>
        <taxon>Saurischia</taxon>
        <taxon>Theropoda</taxon>
        <taxon>Coelurosauria</taxon>
        <taxon>Aves</taxon>
        <taxon>Neognathae</taxon>
        <taxon>Neoaves</taxon>
        <taxon>Telluraves</taxon>
        <taxon>Australaves</taxon>
        <taxon>Passeriformes</taxon>
        <taxon>Thamnophilidae</taxon>
        <taxon>Sakesphorus</taxon>
    </lineage>
</organism>
<feature type="non-terminal residue" evidence="1">
    <location>
        <position position="130"/>
    </location>
</feature>
<sequence>VSVSARAVFSKYSIEPASPIDFGAMIKGTKKSQVLLLENMGMLSFRFFIRQAPQRKRHGLLLAKCVEVMAVRHQPLLALFLQAALSVGMFTVSPCSSSVSPSGVQKITVDCNAGPEGKCEEQLYIDISGR</sequence>
<keyword evidence="2" id="KW-1185">Reference proteome</keyword>
<dbReference type="Gene3D" id="2.60.40.10">
    <property type="entry name" value="Immunoglobulins"/>
    <property type="match status" value="1"/>
</dbReference>
<accession>A0A7K8YI93</accession>
<dbReference type="GO" id="GO:0005930">
    <property type="term" value="C:axoneme"/>
    <property type="evidence" value="ECO:0007669"/>
    <property type="project" value="TreeGrafter"/>
</dbReference>
<gene>
    <name evidence="1" type="primary">Hydin</name>
    <name evidence="1" type="ORF">SAKLUC_R15254</name>
</gene>
<dbReference type="EMBL" id="VWZD01004057">
    <property type="protein sequence ID" value="NXG02990.1"/>
    <property type="molecule type" value="Genomic_DNA"/>
</dbReference>
<dbReference type="Proteomes" id="UP000558958">
    <property type="component" value="Unassembled WGS sequence"/>
</dbReference>
<dbReference type="PANTHER" id="PTHR23053:SF0">
    <property type="entry name" value="HYDROCEPHALUS-INDUCING PROTEIN HOMOLOG"/>
    <property type="match status" value="1"/>
</dbReference>
<protein>
    <submittedName>
        <fullName evidence="1">HYDIN protein</fullName>
    </submittedName>
</protein>
<dbReference type="GO" id="GO:1904158">
    <property type="term" value="P:axonemal central apparatus assembly"/>
    <property type="evidence" value="ECO:0007669"/>
    <property type="project" value="TreeGrafter"/>
</dbReference>
<dbReference type="AlphaFoldDB" id="A0A7K8YI93"/>
<dbReference type="InterPro" id="IPR033305">
    <property type="entry name" value="Hydin-like"/>
</dbReference>
<proteinExistence type="predicted"/>
<dbReference type="InterPro" id="IPR013783">
    <property type="entry name" value="Ig-like_fold"/>
</dbReference>
<dbReference type="GO" id="GO:0003341">
    <property type="term" value="P:cilium movement"/>
    <property type="evidence" value="ECO:0007669"/>
    <property type="project" value="TreeGrafter"/>
</dbReference>
<evidence type="ECO:0000313" key="1">
    <source>
        <dbReference type="EMBL" id="NXG02990.1"/>
    </source>
</evidence>